<dbReference type="EMBL" id="KZ110604">
    <property type="protein sequence ID" value="OSX58622.1"/>
    <property type="molecule type" value="Genomic_DNA"/>
</dbReference>
<keyword evidence="2" id="KW-1185">Reference proteome</keyword>
<name>A0A1X6MR12_9APHY</name>
<sequence>MSKIAQANAVTGHTACVGLAGNTLLALDQCPVSSPAAQLSRDTAERSLVMTREASHLGAAPPSREATIYQRAYHTHPIDAEFPFPGLAYALQQPSEIAMENAYQLTGSNGPNCAPGTGPSILFDMLAS</sequence>
<dbReference type="Proteomes" id="UP000194127">
    <property type="component" value="Unassembled WGS sequence"/>
</dbReference>
<accession>A0A1X6MR12</accession>
<proteinExistence type="predicted"/>
<protein>
    <submittedName>
        <fullName evidence="1">Uncharacterized protein</fullName>
    </submittedName>
</protein>
<evidence type="ECO:0000313" key="1">
    <source>
        <dbReference type="EMBL" id="OSX58622.1"/>
    </source>
</evidence>
<reference evidence="1 2" key="1">
    <citation type="submission" date="2017-04" db="EMBL/GenBank/DDBJ databases">
        <title>Genome Sequence of the Model Brown-Rot Fungus Postia placenta SB12.</title>
        <authorList>
            <consortium name="DOE Joint Genome Institute"/>
            <person name="Gaskell J."/>
            <person name="Kersten P."/>
            <person name="Larrondo L.F."/>
            <person name="Canessa P."/>
            <person name="Martinez D."/>
            <person name="Hibbett D."/>
            <person name="Schmoll M."/>
            <person name="Kubicek C.P."/>
            <person name="Martinez A.T."/>
            <person name="Yadav J."/>
            <person name="Master E."/>
            <person name="Magnuson J.K."/>
            <person name="James T."/>
            <person name="Yaver D."/>
            <person name="Berka R."/>
            <person name="Labutti K."/>
            <person name="Lipzen A."/>
            <person name="Aerts A."/>
            <person name="Barry K."/>
            <person name="Henrissat B."/>
            <person name="Blanchette R."/>
            <person name="Grigoriev I."/>
            <person name="Cullen D."/>
        </authorList>
    </citation>
    <scope>NUCLEOTIDE SEQUENCE [LARGE SCALE GENOMIC DNA]</scope>
    <source>
        <strain evidence="1 2">MAD-698-R-SB12</strain>
    </source>
</reference>
<gene>
    <name evidence="1" type="ORF">POSPLADRAFT_1036231</name>
</gene>
<evidence type="ECO:0000313" key="2">
    <source>
        <dbReference type="Proteomes" id="UP000194127"/>
    </source>
</evidence>
<dbReference type="AlphaFoldDB" id="A0A1X6MR12"/>
<dbReference type="RefSeq" id="XP_024335416.1">
    <property type="nucleotide sequence ID" value="XM_024477134.1"/>
</dbReference>
<organism evidence="1 2">
    <name type="scientific">Postia placenta MAD-698-R-SB12</name>
    <dbReference type="NCBI Taxonomy" id="670580"/>
    <lineage>
        <taxon>Eukaryota</taxon>
        <taxon>Fungi</taxon>
        <taxon>Dikarya</taxon>
        <taxon>Basidiomycota</taxon>
        <taxon>Agaricomycotina</taxon>
        <taxon>Agaricomycetes</taxon>
        <taxon>Polyporales</taxon>
        <taxon>Adustoporiaceae</taxon>
        <taxon>Rhodonia</taxon>
    </lineage>
</organism>
<dbReference type="GeneID" id="36322084"/>